<feature type="region of interest" description="Disordered" evidence="7">
    <location>
        <begin position="57"/>
        <end position="83"/>
    </location>
</feature>
<comment type="function">
    <text evidence="5">Involved in transvection phenomena (= synapsis-dependent gene expression), where the synaptic pairing of chromosomes carrying genes with which zeste interacts influences the expression of these genes. Zeste binds to DNA and stimulates transcription from a nearby promoter.</text>
</comment>
<feature type="domain" description="Myb/SANT-like DNA-binding" evidence="8">
    <location>
        <begin position="133"/>
        <end position="172"/>
    </location>
</feature>
<evidence type="ECO:0000256" key="5">
    <source>
        <dbReference type="ARBA" id="ARBA00025466"/>
    </source>
</evidence>
<organism evidence="9 10">
    <name type="scientific">Parnassius apollo</name>
    <name type="common">Apollo butterfly</name>
    <name type="synonym">Papilio apollo</name>
    <dbReference type="NCBI Taxonomy" id="110799"/>
    <lineage>
        <taxon>Eukaryota</taxon>
        <taxon>Metazoa</taxon>
        <taxon>Ecdysozoa</taxon>
        <taxon>Arthropoda</taxon>
        <taxon>Hexapoda</taxon>
        <taxon>Insecta</taxon>
        <taxon>Pterygota</taxon>
        <taxon>Neoptera</taxon>
        <taxon>Endopterygota</taxon>
        <taxon>Lepidoptera</taxon>
        <taxon>Glossata</taxon>
        <taxon>Ditrysia</taxon>
        <taxon>Papilionoidea</taxon>
        <taxon>Papilionidae</taxon>
        <taxon>Parnassiinae</taxon>
        <taxon>Parnassini</taxon>
        <taxon>Parnassius</taxon>
        <taxon>Parnassius</taxon>
    </lineage>
</organism>
<keyword evidence="10" id="KW-1185">Reference proteome</keyword>
<comment type="subunit">
    <text evidence="1">Self-associates forming complexes of several hundred monomers.</text>
</comment>
<protein>
    <recommendedName>
        <fullName evidence="2">Regulatory protein zeste</fullName>
    </recommendedName>
</protein>
<accession>A0A8S3YAH8</accession>
<evidence type="ECO:0000256" key="1">
    <source>
        <dbReference type="ARBA" id="ARBA00011764"/>
    </source>
</evidence>
<evidence type="ECO:0000256" key="6">
    <source>
        <dbReference type="SAM" id="Coils"/>
    </source>
</evidence>
<dbReference type="InterPro" id="IPR028002">
    <property type="entry name" value="Myb_DNA-bind_5"/>
</dbReference>
<evidence type="ECO:0000256" key="7">
    <source>
        <dbReference type="SAM" id="MobiDB-lite"/>
    </source>
</evidence>
<proteinExistence type="predicted"/>
<feature type="region of interest" description="Disordered" evidence="7">
    <location>
        <begin position="256"/>
        <end position="299"/>
    </location>
</feature>
<evidence type="ECO:0000259" key="8">
    <source>
        <dbReference type="Pfam" id="PF13873"/>
    </source>
</evidence>
<reference evidence="9" key="1">
    <citation type="submission" date="2021-04" db="EMBL/GenBank/DDBJ databases">
        <authorList>
            <person name="Tunstrom K."/>
        </authorList>
    </citation>
    <scope>NUCLEOTIDE SEQUENCE</scope>
</reference>
<comment type="caution">
    <text evidence="9">The sequence shown here is derived from an EMBL/GenBank/DDBJ whole genome shotgun (WGS) entry which is preliminary data.</text>
</comment>
<evidence type="ECO:0000256" key="4">
    <source>
        <dbReference type="ARBA" id="ARBA00023163"/>
    </source>
</evidence>
<keyword evidence="6" id="KW-0175">Coiled coil</keyword>
<evidence type="ECO:0000256" key="3">
    <source>
        <dbReference type="ARBA" id="ARBA00023015"/>
    </source>
</evidence>
<feature type="compositionally biased region" description="Basic and acidic residues" evidence="7">
    <location>
        <begin position="58"/>
        <end position="83"/>
    </location>
</feature>
<evidence type="ECO:0000313" key="10">
    <source>
        <dbReference type="Proteomes" id="UP000691718"/>
    </source>
</evidence>
<name>A0A8S3YAH8_PARAO</name>
<dbReference type="GO" id="GO:0005634">
    <property type="term" value="C:nucleus"/>
    <property type="evidence" value="ECO:0007669"/>
    <property type="project" value="TreeGrafter"/>
</dbReference>
<dbReference type="EMBL" id="CAJQZP010001707">
    <property type="protein sequence ID" value="CAG5059824.1"/>
    <property type="molecule type" value="Genomic_DNA"/>
</dbReference>
<keyword evidence="4" id="KW-0804">Transcription</keyword>
<dbReference type="OrthoDB" id="6437871at2759"/>
<gene>
    <name evidence="9" type="ORF">PAPOLLO_LOCUS28169</name>
</gene>
<evidence type="ECO:0000313" key="9">
    <source>
        <dbReference type="EMBL" id="CAG5059824.1"/>
    </source>
</evidence>
<sequence length="394" mass="45037">METETAIRTMERSSSLRVVSIPAKQLKDDQLHSIEIYIKEEPEVDSEYKSKSLCTNEIPRKTDTFEKEDNARNLERNGSKNDHEDIYYAGDKVEAEPRSRASPEQFAALCEFMECHGDITRPQQGLQGRIKADRLWQKLGELLNSIDGGVTKPIEKWKKVWADWKAKTKKKALVMRRGDNGGLNSRQTLTALEQRVLRIMGLSSVVSRLGTKEGGFDDQPTERISPLPQKNSVQTEFHSQNLVTEEKLSGFVASRSDEGTAASPVTTSEFRCRPPDGSPAWSVGTNVPVSTSSTSRRRRLHKAYTRRTQTPFERATSAFIDIERRRTQLDEEREANYHEREMERLRLESRRIQMEENRNAIFSRLSDILENVADILPQLRPSSLSLNENRTLNS</sequence>
<dbReference type="Pfam" id="PF13873">
    <property type="entry name" value="Myb_DNA-bind_5"/>
    <property type="match status" value="1"/>
</dbReference>
<dbReference type="PANTHER" id="PTHR23098">
    <property type="entry name" value="AGAP001331-PA-RELATED"/>
    <property type="match status" value="1"/>
</dbReference>
<dbReference type="Proteomes" id="UP000691718">
    <property type="component" value="Unassembled WGS sequence"/>
</dbReference>
<evidence type="ECO:0000256" key="2">
    <source>
        <dbReference type="ARBA" id="ARBA00016807"/>
    </source>
</evidence>
<keyword evidence="3" id="KW-0805">Transcription regulation</keyword>
<dbReference type="PANTHER" id="PTHR23098:SF16">
    <property type="entry name" value="REGULATORY PROTEIN ZESTE"/>
    <property type="match status" value="1"/>
</dbReference>
<dbReference type="AlphaFoldDB" id="A0A8S3YAH8"/>
<feature type="coiled-coil region" evidence="6">
    <location>
        <begin position="328"/>
        <end position="355"/>
    </location>
</feature>